<dbReference type="EMBL" id="GGEC01011676">
    <property type="protein sequence ID" value="MBW92159.1"/>
    <property type="molecule type" value="Transcribed_RNA"/>
</dbReference>
<organism evidence="1">
    <name type="scientific">Rhizophora mucronata</name>
    <name type="common">Asiatic mangrove</name>
    <dbReference type="NCBI Taxonomy" id="61149"/>
    <lineage>
        <taxon>Eukaryota</taxon>
        <taxon>Viridiplantae</taxon>
        <taxon>Streptophyta</taxon>
        <taxon>Embryophyta</taxon>
        <taxon>Tracheophyta</taxon>
        <taxon>Spermatophyta</taxon>
        <taxon>Magnoliopsida</taxon>
        <taxon>eudicotyledons</taxon>
        <taxon>Gunneridae</taxon>
        <taxon>Pentapetalae</taxon>
        <taxon>rosids</taxon>
        <taxon>fabids</taxon>
        <taxon>Malpighiales</taxon>
        <taxon>Rhizophoraceae</taxon>
        <taxon>Rhizophora</taxon>
    </lineage>
</organism>
<reference evidence="1" key="1">
    <citation type="submission" date="2018-02" db="EMBL/GenBank/DDBJ databases">
        <title>Rhizophora mucronata_Transcriptome.</title>
        <authorList>
            <person name="Meera S.P."/>
            <person name="Sreeshan A."/>
            <person name="Augustine A."/>
        </authorList>
    </citation>
    <scope>NUCLEOTIDE SEQUENCE</scope>
    <source>
        <tissue evidence="1">Leaf</tissue>
    </source>
</reference>
<evidence type="ECO:0000313" key="1">
    <source>
        <dbReference type="EMBL" id="MBW92159.1"/>
    </source>
</evidence>
<proteinExistence type="predicted"/>
<protein>
    <submittedName>
        <fullName evidence="1">Uncharacterized protein</fullName>
    </submittedName>
</protein>
<name>A0A2P2JFC9_RHIMU</name>
<dbReference type="AlphaFoldDB" id="A0A2P2JFC9"/>
<accession>A0A2P2JFC9</accession>
<sequence length="81" mass="9035">MDGMGSSSSSSSPQNIVYNVEKWLHSLELKDGYAFNGEVGKWLNEMVPIPVSVASEMYSIFCLHKIRSSALTILFCTEFLL</sequence>